<dbReference type="EMBL" id="VXIS01000374">
    <property type="protein sequence ID" value="KAA8894029.1"/>
    <property type="molecule type" value="Genomic_DNA"/>
</dbReference>
<accession>A0A5J5EGF9</accession>
<feature type="region of interest" description="Disordered" evidence="1">
    <location>
        <begin position="671"/>
        <end position="696"/>
    </location>
</feature>
<evidence type="ECO:0000256" key="1">
    <source>
        <dbReference type="SAM" id="MobiDB-lite"/>
    </source>
</evidence>
<feature type="compositionally biased region" description="Basic and acidic residues" evidence="1">
    <location>
        <begin position="402"/>
        <end position="422"/>
    </location>
</feature>
<comment type="caution">
    <text evidence="3">The sequence shown here is derived from an EMBL/GenBank/DDBJ whole genome shotgun (WGS) entry which is preliminary data.</text>
</comment>
<keyword evidence="2" id="KW-1133">Transmembrane helix</keyword>
<dbReference type="PANTHER" id="PTHR28258">
    <property type="entry name" value="VACUOLAR SEGREGATION PROTEIN 7"/>
    <property type="match status" value="1"/>
</dbReference>
<proteinExistence type="predicted"/>
<feature type="region of interest" description="Disordered" evidence="1">
    <location>
        <begin position="361"/>
        <end position="380"/>
    </location>
</feature>
<dbReference type="GO" id="GO:0000011">
    <property type="term" value="P:vacuole inheritance"/>
    <property type="evidence" value="ECO:0007669"/>
    <property type="project" value="TreeGrafter"/>
</dbReference>
<feature type="compositionally biased region" description="Polar residues" evidence="1">
    <location>
        <begin position="445"/>
        <end position="459"/>
    </location>
</feature>
<evidence type="ECO:0000256" key="2">
    <source>
        <dbReference type="SAM" id="Phobius"/>
    </source>
</evidence>
<feature type="region of interest" description="Disordered" evidence="1">
    <location>
        <begin position="1"/>
        <end position="189"/>
    </location>
</feature>
<feature type="compositionally biased region" description="Polar residues" evidence="1">
    <location>
        <begin position="281"/>
        <end position="300"/>
    </location>
</feature>
<dbReference type="GO" id="GO:1903778">
    <property type="term" value="P:protein localization to vacuolar membrane"/>
    <property type="evidence" value="ECO:0007669"/>
    <property type="project" value="TreeGrafter"/>
</dbReference>
<gene>
    <name evidence="3" type="ORF">FN846DRAFT_913365</name>
</gene>
<feature type="region of interest" description="Disordered" evidence="1">
    <location>
        <begin position="389"/>
        <end position="521"/>
    </location>
</feature>
<dbReference type="GO" id="GO:0070772">
    <property type="term" value="C:PAS complex"/>
    <property type="evidence" value="ECO:0007669"/>
    <property type="project" value="TreeGrafter"/>
</dbReference>
<feature type="compositionally biased region" description="Basic and acidic residues" evidence="1">
    <location>
        <begin position="629"/>
        <end position="655"/>
    </location>
</feature>
<keyword evidence="2" id="KW-0812">Transmembrane</keyword>
<sequence>MSASADHGGRDVAKGETQTNTSKVRRSASKDVASSNASNIGKAKRKLPITVARSARTSRESSPVRSYGSKAPHYQVQQQSSANAPASQPDSLQPRPLQALPNSTRLTISRTPPSDTRLLASSPRKKSEPSAPPSSTHTTLARQDGSERSDDPGDTDGITSAMKTPRSNSSTALETVAEGTSPATPTIGSSLEESVAALVQRQNATAFSVPGNIPEEIDTDSTSTITRKGRADSVSSSIAPSSTAESESESGYRSEDKTPTSSLHRVPPPARVFGRRPTVTGKDTSSKAMTVETETVSSVPQVGLGAVGAGGGASIRSKKSTDTIRAPRKEKKRTTRRTVAAGPSNPSSKADIFAAKIAEAVDEANSSDSEETTARKGMKFVNNSLNKEASFGGDGVSGDGMGSERGHPGSSRERHGRGDKNGGRSHNTHRSILTDDGPFNRSLHKPSTSSLRNAATSFMSSRQSSQPPSPKHTALRNGPNMNGGKRSLRTHRVYEADVENGDDEHTPLVPASRPRRKGRSLNSSIRQMEHNARRRGIVKTYAGCIVAVFAILLILTGVGGFLVATTNALQGVRVLNVTDVLVSKQEIMLDLVVEGINPNAIAVTIGSMDVNIFAKSSHVRDGDGEDGVETERKHGSDWWDTGKESPRGPGDSRESYLGRATIEMPKRLYPPSFSRPRYDHRGNVDEGTDPPDDLPNDKETMLLGRIFSFDSVLTFEGSPLRHIPSVSTGELRLAKPGNKTEEGGSARWERVLLHPFELIVRGVLKYQLPLSGRIRTAPISGSVMIHPELSNTID</sequence>
<evidence type="ECO:0000313" key="4">
    <source>
        <dbReference type="Proteomes" id="UP000326924"/>
    </source>
</evidence>
<dbReference type="InParanoid" id="A0A5J5EGF9"/>
<feature type="transmembrane region" description="Helical" evidence="2">
    <location>
        <begin position="541"/>
        <end position="564"/>
    </location>
</feature>
<dbReference type="OrthoDB" id="1204at2759"/>
<evidence type="ECO:0000313" key="3">
    <source>
        <dbReference type="EMBL" id="KAA8894029.1"/>
    </source>
</evidence>
<dbReference type="Pfam" id="PF12751">
    <property type="entry name" value="Vac7"/>
    <property type="match status" value="2"/>
</dbReference>
<feature type="region of interest" description="Disordered" evidence="1">
    <location>
        <begin position="618"/>
        <end position="655"/>
    </location>
</feature>
<feature type="region of interest" description="Disordered" evidence="1">
    <location>
        <begin position="205"/>
        <end position="351"/>
    </location>
</feature>
<protein>
    <submittedName>
        <fullName evidence="3">Vacuolar segregation subunit 7-domain-containing protein</fullName>
    </submittedName>
</protein>
<dbReference type="PANTHER" id="PTHR28258:SF1">
    <property type="entry name" value="VACUOLAR SEGREGATION PROTEIN 7"/>
    <property type="match status" value="1"/>
</dbReference>
<keyword evidence="2" id="KW-0472">Membrane</keyword>
<reference evidence="3 4" key="1">
    <citation type="submission" date="2019-09" db="EMBL/GenBank/DDBJ databases">
        <title>Draft genome of the ectomycorrhizal ascomycete Sphaerosporella brunnea.</title>
        <authorList>
            <consortium name="DOE Joint Genome Institute"/>
            <person name="Benucci G.M."/>
            <person name="Marozzi G."/>
            <person name="Antonielli L."/>
            <person name="Sanchez S."/>
            <person name="Marco P."/>
            <person name="Wang X."/>
            <person name="Falini L.B."/>
            <person name="Barry K."/>
            <person name="Haridas S."/>
            <person name="Lipzen A."/>
            <person name="Labutti K."/>
            <person name="Grigoriev I.V."/>
            <person name="Murat C."/>
            <person name="Martin F."/>
            <person name="Albertini E."/>
            <person name="Donnini D."/>
            <person name="Bonito G."/>
        </authorList>
    </citation>
    <scope>NUCLEOTIDE SEQUENCE [LARGE SCALE GENOMIC DNA]</scope>
    <source>
        <strain evidence="3 4">Sb_GMNB300</strain>
    </source>
</reference>
<feature type="compositionally biased region" description="Gly residues" evidence="1">
    <location>
        <begin position="392"/>
        <end position="401"/>
    </location>
</feature>
<dbReference type="GO" id="GO:0010513">
    <property type="term" value="P:positive regulation of phosphatidylinositol biosynthetic process"/>
    <property type="evidence" value="ECO:0007669"/>
    <property type="project" value="TreeGrafter"/>
</dbReference>
<name>A0A5J5EGF9_9PEZI</name>
<keyword evidence="4" id="KW-1185">Reference proteome</keyword>
<organism evidence="3 4">
    <name type="scientific">Sphaerosporella brunnea</name>
    <dbReference type="NCBI Taxonomy" id="1250544"/>
    <lineage>
        <taxon>Eukaryota</taxon>
        <taxon>Fungi</taxon>
        <taxon>Dikarya</taxon>
        <taxon>Ascomycota</taxon>
        <taxon>Pezizomycotina</taxon>
        <taxon>Pezizomycetes</taxon>
        <taxon>Pezizales</taxon>
        <taxon>Pyronemataceae</taxon>
        <taxon>Sphaerosporella</taxon>
    </lineage>
</organism>
<dbReference type="AlphaFoldDB" id="A0A5J5EGF9"/>
<feature type="compositionally biased region" description="Low complexity" evidence="1">
    <location>
        <begin position="75"/>
        <end position="88"/>
    </location>
</feature>
<feature type="compositionally biased region" description="Polar residues" evidence="1">
    <location>
        <begin position="100"/>
        <end position="114"/>
    </location>
</feature>
<feature type="compositionally biased region" description="Polar residues" evidence="1">
    <location>
        <begin position="157"/>
        <end position="173"/>
    </location>
</feature>
<feature type="compositionally biased region" description="Low complexity" evidence="1">
    <location>
        <begin position="232"/>
        <end position="245"/>
    </location>
</feature>
<dbReference type="GO" id="GO:0000329">
    <property type="term" value="C:fungal-type vacuole membrane"/>
    <property type="evidence" value="ECO:0007669"/>
    <property type="project" value="TreeGrafter"/>
</dbReference>
<dbReference type="InterPro" id="IPR024260">
    <property type="entry name" value="Vac7"/>
</dbReference>
<dbReference type="Proteomes" id="UP000326924">
    <property type="component" value="Unassembled WGS sequence"/>
</dbReference>